<reference evidence="2" key="1">
    <citation type="submission" date="2019-12" db="EMBL/GenBank/DDBJ databases">
        <title>Clostridiaceae gen. nov. sp. nov., isolated from sediment in Xinjiang, China.</title>
        <authorList>
            <person name="Zhang R."/>
        </authorList>
    </citation>
    <scope>NUCLEOTIDE SEQUENCE</scope>
    <source>
        <strain evidence="2">D2Q-11</strain>
    </source>
</reference>
<gene>
    <name evidence="2" type="ORF">GOQ27_12250</name>
</gene>
<accession>A0A942UU89</accession>
<keyword evidence="1" id="KW-1133">Transmembrane helix</keyword>
<name>A0A942UU89_9FIRM</name>
<organism evidence="2 3">
    <name type="scientific">Anaeromonas frigoriresistens</name>
    <dbReference type="NCBI Taxonomy" id="2683708"/>
    <lineage>
        <taxon>Bacteria</taxon>
        <taxon>Bacillati</taxon>
        <taxon>Bacillota</taxon>
        <taxon>Tissierellia</taxon>
        <taxon>Tissierellales</taxon>
        <taxon>Thermohalobacteraceae</taxon>
        <taxon>Anaeromonas</taxon>
    </lineage>
</organism>
<feature type="transmembrane region" description="Helical" evidence="1">
    <location>
        <begin position="34"/>
        <end position="54"/>
    </location>
</feature>
<dbReference type="EMBL" id="WSFT01000044">
    <property type="protein sequence ID" value="MBS4539238.1"/>
    <property type="molecule type" value="Genomic_DNA"/>
</dbReference>
<keyword evidence="1" id="KW-0812">Transmembrane</keyword>
<evidence type="ECO:0000313" key="3">
    <source>
        <dbReference type="Proteomes" id="UP000724672"/>
    </source>
</evidence>
<evidence type="ECO:0000313" key="2">
    <source>
        <dbReference type="EMBL" id="MBS4539238.1"/>
    </source>
</evidence>
<dbReference type="Proteomes" id="UP000724672">
    <property type="component" value="Unassembled WGS sequence"/>
</dbReference>
<keyword evidence="1" id="KW-0472">Membrane</keyword>
<dbReference type="RefSeq" id="WP_203367160.1">
    <property type="nucleotide sequence ID" value="NZ_WSFT01000044.1"/>
</dbReference>
<sequence length="56" mass="6186">MFKLGVLLFLISTSLVLGADRQYRKGKITDLKSLLKVKLVGLGITVVSVIFMIYGK</sequence>
<proteinExistence type="predicted"/>
<evidence type="ECO:0000256" key="1">
    <source>
        <dbReference type="SAM" id="Phobius"/>
    </source>
</evidence>
<protein>
    <submittedName>
        <fullName evidence="2">Uncharacterized protein</fullName>
    </submittedName>
</protein>
<dbReference type="AlphaFoldDB" id="A0A942UU89"/>
<comment type="caution">
    <text evidence="2">The sequence shown here is derived from an EMBL/GenBank/DDBJ whole genome shotgun (WGS) entry which is preliminary data.</text>
</comment>
<keyword evidence="3" id="KW-1185">Reference proteome</keyword>